<accession>A0A6N2VSL7</accession>
<protein>
    <submittedName>
        <fullName evidence="2">Histidine kinase-, DNA gyrase B-, and HSP90-like ATPase</fullName>
    </submittedName>
</protein>
<sequence length="352" mass="41123">MSFTEEKREWIKKYMLEKIRQDDGAYAQKTMENFEVSITTVKRYLKECVEQKIIVPNADKECGYCLITVEEEWEVDNVEDLEEDTFYFDKVFPILNDLSENSRKIWYYAFTEMMNNAIEHAKAKRICCKVKKDVLYTEISIADDGIGIFNSIRQYADQQLHIKMDTAQARMELYKGKFTTSPESHSGEGIFFTSKMLAQFALWSEDVMYSNRCDNEAKFVRSHLIAYYTKLNHIGTMVQMKLENDTKRTAREVFDMFAPLGEGVVKTLIPMKEFCRQGEPVARSQARRILSRLEEFKEVIFDFSEIDFMGQGFADEIFRVFQNRHPDIVLTVNNANEEVAGMIQHVKSNGNH</sequence>
<keyword evidence="2" id="KW-0808">Transferase</keyword>
<keyword evidence="2" id="KW-0418">Kinase</keyword>
<organism evidence="2">
    <name type="scientific">[Clostridium] nexile</name>
    <dbReference type="NCBI Taxonomy" id="29361"/>
    <lineage>
        <taxon>Bacteria</taxon>
        <taxon>Bacillati</taxon>
        <taxon>Bacillota</taxon>
        <taxon>Clostridia</taxon>
        <taxon>Lachnospirales</taxon>
        <taxon>Lachnospiraceae</taxon>
        <taxon>Tyzzerella</taxon>
    </lineage>
</organism>
<proteinExistence type="predicted"/>
<feature type="domain" description="DUF4325" evidence="1">
    <location>
        <begin position="285"/>
        <end position="339"/>
    </location>
</feature>
<evidence type="ECO:0000259" key="1">
    <source>
        <dbReference type="Pfam" id="PF14213"/>
    </source>
</evidence>
<dbReference type="InterPro" id="IPR025474">
    <property type="entry name" value="DUF4325"/>
</dbReference>
<reference evidence="2" key="1">
    <citation type="submission" date="2019-11" db="EMBL/GenBank/DDBJ databases">
        <authorList>
            <person name="Feng L."/>
        </authorList>
    </citation>
    <scope>NUCLEOTIDE SEQUENCE</scope>
    <source>
        <strain evidence="2">CnexileLFYP112</strain>
    </source>
</reference>
<dbReference type="EMBL" id="CACRTG010000028">
    <property type="protein sequence ID" value="VYT30076.1"/>
    <property type="molecule type" value="Genomic_DNA"/>
</dbReference>
<evidence type="ECO:0000313" key="2">
    <source>
        <dbReference type="EMBL" id="VYT30076.1"/>
    </source>
</evidence>
<gene>
    <name evidence="2" type="ORF">CNLFYP112_02744</name>
</gene>
<name>A0A6N2VSL7_9FIRM</name>
<dbReference type="InterPro" id="IPR036890">
    <property type="entry name" value="HATPase_C_sf"/>
</dbReference>
<dbReference type="Pfam" id="PF14213">
    <property type="entry name" value="DUF4325"/>
    <property type="match status" value="1"/>
</dbReference>
<dbReference type="GO" id="GO:0016301">
    <property type="term" value="F:kinase activity"/>
    <property type="evidence" value="ECO:0007669"/>
    <property type="project" value="UniProtKB-KW"/>
</dbReference>
<dbReference type="AlphaFoldDB" id="A0A6N2VSL7"/>
<dbReference type="SUPFAM" id="SSF55874">
    <property type="entry name" value="ATPase domain of HSP90 chaperone/DNA topoisomerase II/histidine kinase"/>
    <property type="match status" value="1"/>
</dbReference>
<dbReference type="Gene3D" id="3.30.565.10">
    <property type="entry name" value="Histidine kinase-like ATPase, C-terminal domain"/>
    <property type="match status" value="1"/>
</dbReference>